<evidence type="ECO:0000313" key="3">
    <source>
        <dbReference type="Proteomes" id="UP000006882"/>
    </source>
</evidence>
<keyword evidence="3" id="KW-1185">Reference proteome</keyword>
<evidence type="ECO:0000256" key="1">
    <source>
        <dbReference type="SAM" id="Phobius"/>
    </source>
</evidence>
<keyword evidence="1" id="KW-1133">Transmembrane helix</keyword>
<dbReference type="Gramene" id="ONI03788">
    <property type="protein sequence ID" value="ONI03788"/>
    <property type="gene ID" value="PRUPE_6G282100"/>
</dbReference>
<sequence length="75" mass="8441">MAAAPDPFWSSLAPNDQFQNDQLHDVLISDPKFAVHGEIMMLVLVLLFATLFILLLLFPYTKKCGGPNHDIQFKP</sequence>
<feature type="transmembrane region" description="Helical" evidence="1">
    <location>
        <begin position="39"/>
        <end position="58"/>
    </location>
</feature>
<proteinExistence type="predicted"/>
<gene>
    <name evidence="2" type="ORF">PRUPE_6G282100</name>
</gene>
<keyword evidence="1" id="KW-0812">Transmembrane</keyword>
<reference evidence="2 3" key="1">
    <citation type="journal article" date="2013" name="Nat. Genet.">
        <title>The high-quality draft genome of peach (Prunus persica) identifies unique patterns of genetic diversity, domestication and genome evolution.</title>
        <authorList>
            <consortium name="International Peach Genome Initiative"/>
            <person name="Verde I."/>
            <person name="Abbott A.G."/>
            <person name="Scalabrin S."/>
            <person name="Jung S."/>
            <person name="Shu S."/>
            <person name="Marroni F."/>
            <person name="Zhebentyayeva T."/>
            <person name="Dettori M.T."/>
            <person name="Grimwood J."/>
            <person name="Cattonaro F."/>
            <person name="Zuccolo A."/>
            <person name="Rossini L."/>
            <person name="Jenkins J."/>
            <person name="Vendramin E."/>
            <person name="Meisel L.A."/>
            <person name="Decroocq V."/>
            <person name="Sosinski B."/>
            <person name="Prochnik S."/>
            <person name="Mitros T."/>
            <person name="Policriti A."/>
            <person name="Cipriani G."/>
            <person name="Dondini L."/>
            <person name="Ficklin S."/>
            <person name="Goodstein D.M."/>
            <person name="Xuan P."/>
            <person name="Del Fabbro C."/>
            <person name="Aramini V."/>
            <person name="Copetti D."/>
            <person name="Gonzalez S."/>
            <person name="Horner D.S."/>
            <person name="Falchi R."/>
            <person name="Lucas S."/>
            <person name="Mica E."/>
            <person name="Maldonado J."/>
            <person name="Lazzari B."/>
            <person name="Bielenberg D."/>
            <person name="Pirona R."/>
            <person name="Miculan M."/>
            <person name="Barakat A."/>
            <person name="Testolin R."/>
            <person name="Stella A."/>
            <person name="Tartarini S."/>
            <person name="Tonutti P."/>
            <person name="Arus P."/>
            <person name="Orellana A."/>
            <person name="Wells C."/>
            <person name="Main D."/>
            <person name="Vizzotto G."/>
            <person name="Silva H."/>
            <person name="Salamini F."/>
            <person name="Schmutz J."/>
            <person name="Morgante M."/>
            <person name="Rokhsar D.S."/>
        </authorList>
    </citation>
    <scope>NUCLEOTIDE SEQUENCE [LARGE SCALE GENOMIC DNA]</scope>
    <source>
        <strain evidence="3">cv. Nemared</strain>
    </source>
</reference>
<organism evidence="2 3">
    <name type="scientific">Prunus persica</name>
    <name type="common">Peach</name>
    <name type="synonym">Amygdalus persica</name>
    <dbReference type="NCBI Taxonomy" id="3760"/>
    <lineage>
        <taxon>Eukaryota</taxon>
        <taxon>Viridiplantae</taxon>
        <taxon>Streptophyta</taxon>
        <taxon>Embryophyta</taxon>
        <taxon>Tracheophyta</taxon>
        <taxon>Spermatophyta</taxon>
        <taxon>Magnoliopsida</taxon>
        <taxon>eudicotyledons</taxon>
        <taxon>Gunneridae</taxon>
        <taxon>Pentapetalae</taxon>
        <taxon>rosids</taxon>
        <taxon>fabids</taxon>
        <taxon>Rosales</taxon>
        <taxon>Rosaceae</taxon>
        <taxon>Amygdaloideae</taxon>
        <taxon>Amygdaleae</taxon>
        <taxon>Prunus</taxon>
    </lineage>
</organism>
<accession>A0A251NWX5</accession>
<name>A0A251NWX5_PRUPE</name>
<evidence type="ECO:0000313" key="2">
    <source>
        <dbReference type="EMBL" id="ONI03788.1"/>
    </source>
</evidence>
<dbReference type="AlphaFoldDB" id="A0A251NWX5"/>
<dbReference type="EMBL" id="CM007656">
    <property type="protein sequence ID" value="ONI03788.1"/>
    <property type="molecule type" value="Genomic_DNA"/>
</dbReference>
<protein>
    <submittedName>
        <fullName evidence="2">Uncharacterized protein</fullName>
    </submittedName>
</protein>
<dbReference type="Proteomes" id="UP000006882">
    <property type="component" value="Chromosome G6"/>
</dbReference>
<keyword evidence="1" id="KW-0472">Membrane</keyword>